<reference evidence="2 3" key="1">
    <citation type="submission" date="2020-08" db="EMBL/GenBank/DDBJ databases">
        <title>Cohnella phylogeny.</title>
        <authorList>
            <person name="Dunlap C."/>
        </authorList>
    </citation>
    <scope>NUCLEOTIDE SEQUENCE [LARGE SCALE GENOMIC DNA]</scope>
    <source>
        <strain evidence="2 3">CBP 2801</strain>
    </source>
</reference>
<gene>
    <name evidence="2" type="ORF">H7C18_11020</name>
</gene>
<dbReference type="PANTHER" id="PTHR48079:SF6">
    <property type="entry name" value="NAD(P)-BINDING DOMAIN-CONTAINING PROTEIN-RELATED"/>
    <property type="match status" value="1"/>
</dbReference>
<dbReference type="InterPro" id="IPR036291">
    <property type="entry name" value="NAD(P)-bd_dom_sf"/>
</dbReference>
<feature type="domain" description="NAD-dependent epimerase/dehydratase" evidence="1">
    <location>
        <begin position="3"/>
        <end position="213"/>
    </location>
</feature>
<sequence>MRVFVTGASGFVGSAIVRELIEAGHEVLGLARSDKSAAMLAAAGAAVHRGSLDNPDSLRSGAAASDGVIHTAFIHDFSNLASSGAADKLAVETLGTALAESGRPLIVTSVIGHLAPGRLGTEEDAPDPHSAVKHRAASEEAALSMAQHGVRASVVRLPHSVHGDGDRWFVPALIDLARRTGVSAYVGDGANRWPAVHRLDAARLYRLALEAAPAGTRLHAIGDEGVPIREIAGVIGRRLGVPVSSKSPEEAAAHFGWLTHFVSADIPASSALTRERFGWRPVQPSLLSDLDREHYFAT</sequence>
<dbReference type="SUPFAM" id="SSF51735">
    <property type="entry name" value="NAD(P)-binding Rossmann-fold domains"/>
    <property type="match status" value="1"/>
</dbReference>
<dbReference type="GO" id="GO:0004029">
    <property type="term" value="F:aldehyde dehydrogenase (NAD+) activity"/>
    <property type="evidence" value="ECO:0007669"/>
    <property type="project" value="TreeGrafter"/>
</dbReference>
<dbReference type="AlphaFoldDB" id="A0A7X0VX04"/>
<dbReference type="Pfam" id="PF01370">
    <property type="entry name" value="Epimerase"/>
    <property type="match status" value="1"/>
</dbReference>
<dbReference type="EMBL" id="JACJVO010000012">
    <property type="protein sequence ID" value="MBB6731438.1"/>
    <property type="molecule type" value="Genomic_DNA"/>
</dbReference>
<dbReference type="PANTHER" id="PTHR48079">
    <property type="entry name" value="PROTEIN YEEZ"/>
    <property type="match status" value="1"/>
</dbReference>
<name>A0A7X0VX04_9BACL</name>
<protein>
    <submittedName>
        <fullName evidence="2">SDR family oxidoreductase</fullName>
    </submittedName>
</protein>
<keyword evidence="3" id="KW-1185">Reference proteome</keyword>
<dbReference type="RefSeq" id="WP_185129112.1">
    <property type="nucleotide sequence ID" value="NZ_JACJVO010000012.1"/>
</dbReference>
<proteinExistence type="predicted"/>
<dbReference type="Proteomes" id="UP000564644">
    <property type="component" value="Unassembled WGS sequence"/>
</dbReference>
<dbReference type="InterPro" id="IPR051783">
    <property type="entry name" value="NAD(P)-dependent_oxidoreduct"/>
</dbReference>
<accession>A0A7X0VX04</accession>
<dbReference type="CDD" id="cd05262">
    <property type="entry name" value="SDR_a7"/>
    <property type="match status" value="1"/>
</dbReference>
<evidence type="ECO:0000313" key="3">
    <source>
        <dbReference type="Proteomes" id="UP000564644"/>
    </source>
</evidence>
<evidence type="ECO:0000313" key="2">
    <source>
        <dbReference type="EMBL" id="MBB6731438.1"/>
    </source>
</evidence>
<comment type="caution">
    <text evidence="2">The sequence shown here is derived from an EMBL/GenBank/DDBJ whole genome shotgun (WGS) entry which is preliminary data.</text>
</comment>
<dbReference type="InterPro" id="IPR001509">
    <property type="entry name" value="Epimerase_deHydtase"/>
</dbReference>
<organism evidence="2 3">
    <name type="scientific">Cohnella zeiphila</name>
    <dbReference type="NCBI Taxonomy" id="2761120"/>
    <lineage>
        <taxon>Bacteria</taxon>
        <taxon>Bacillati</taxon>
        <taxon>Bacillota</taxon>
        <taxon>Bacilli</taxon>
        <taxon>Bacillales</taxon>
        <taxon>Paenibacillaceae</taxon>
        <taxon>Cohnella</taxon>
    </lineage>
</organism>
<dbReference type="Gene3D" id="3.40.50.720">
    <property type="entry name" value="NAD(P)-binding Rossmann-like Domain"/>
    <property type="match status" value="1"/>
</dbReference>
<dbReference type="GO" id="GO:0005737">
    <property type="term" value="C:cytoplasm"/>
    <property type="evidence" value="ECO:0007669"/>
    <property type="project" value="TreeGrafter"/>
</dbReference>
<evidence type="ECO:0000259" key="1">
    <source>
        <dbReference type="Pfam" id="PF01370"/>
    </source>
</evidence>